<dbReference type="OrthoDB" id="4764735at2759"/>
<dbReference type="EMBL" id="ML994660">
    <property type="protein sequence ID" value="KAF2180164.1"/>
    <property type="molecule type" value="Genomic_DNA"/>
</dbReference>
<dbReference type="Proteomes" id="UP000800200">
    <property type="component" value="Unassembled WGS sequence"/>
</dbReference>
<proteinExistence type="predicted"/>
<evidence type="ECO:0000313" key="1">
    <source>
        <dbReference type="EMBL" id="KAF2180164.1"/>
    </source>
</evidence>
<sequence>MTKGAQKKKTSRLQNPLPELCTYCTAPVNGHRVVFQAHLLCNRCYYKTEDPDSSQFAGLDAKVEHAFQTGNMTSFPYLPRRIAVCKRSDCVRIKADEGSLRACTHDVERLLRESGKYDSKFPKLLRSKWHPDKVSNLLCGELPRGRRCAGEANVPDHPGAL</sequence>
<evidence type="ECO:0000313" key="2">
    <source>
        <dbReference type="Proteomes" id="UP000800200"/>
    </source>
</evidence>
<accession>A0A6A6DKW9</accession>
<keyword evidence="2" id="KW-1185">Reference proteome</keyword>
<gene>
    <name evidence="1" type="ORF">K469DRAFT_294905</name>
</gene>
<dbReference type="AlphaFoldDB" id="A0A6A6DKW9"/>
<protein>
    <submittedName>
        <fullName evidence="1">Uncharacterized protein</fullName>
    </submittedName>
</protein>
<organism evidence="1 2">
    <name type="scientific">Zopfia rhizophila CBS 207.26</name>
    <dbReference type="NCBI Taxonomy" id="1314779"/>
    <lineage>
        <taxon>Eukaryota</taxon>
        <taxon>Fungi</taxon>
        <taxon>Dikarya</taxon>
        <taxon>Ascomycota</taxon>
        <taxon>Pezizomycotina</taxon>
        <taxon>Dothideomycetes</taxon>
        <taxon>Dothideomycetes incertae sedis</taxon>
        <taxon>Zopfiaceae</taxon>
        <taxon>Zopfia</taxon>
    </lineage>
</organism>
<name>A0A6A6DKW9_9PEZI</name>
<reference evidence="1" key="1">
    <citation type="journal article" date="2020" name="Stud. Mycol.">
        <title>101 Dothideomycetes genomes: a test case for predicting lifestyles and emergence of pathogens.</title>
        <authorList>
            <person name="Haridas S."/>
            <person name="Albert R."/>
            <person name="Binder M."/>
            <person name="Bloem J."/>
            <person name="Labutti K."/>
            <person name="Salamov A."/>
            <person name="Andreopoulos B."/>
            <person name="Baker S."/>
            <person name="Barry K."/>
            <person name="Bills G."/>
            <person name="Bluhm B."/>
            <person name="Cannon C."/>
            <person name="Castanera R."/>
            <person name="Culley D."/>
            <person name="Daum C."/>
            <person name="Ezra D."/>
            <person name="Gonzalez J."/>
            <person name="Henrissat B."/>
            <person name="Kuo A."/>
            <person name="Liang C."/>
            <person name="Lipzen A."/>
            <person name="Lutzoni F."/>
            <person name="Magnuson J."/>
            <person name="Mondo S."/>
            <person name="Nolan M."/>
            <person name="Ohm R."/>
            <person name="Pangilinan J."/>
            <person name="Park H.-J."/>
            <person name="Ramirez L."/>
            <person name="Alfaro M."/>
            <person name="Sun H."/>
            <person name="Tritt A."/>
            <person name="Yoshinaga Y."/>
            <person name="Zwiers L.-H."/>
            <person name="Turgeon B."/>
            <person name="Goodwin S."/>
            <person name="Spatafora J."/>
            <person name="Crous P."/>
            <person name="Grigoriev I."/>
        </authorList>
    </citation>
    <scope>NUCLEOTIDE SEQUENCE</scope>
    <source>
        <strain evidence="1">CBS 207.26</strain>
    </source>
</reference>